<keyword evidence="3" id="KW-0574">Periplasm</keyword>
<sequence>MKFTSLSILAATTVLAGAATAETWDMPMAYPASNYHTENAQTFADAVAECTGGELEIVIHAGGSLFKGDEIKRAVQLGEAQIGERLLSAHANEDAIFAYDSVPFLATSFEASEKLREAALPTLSEVLADQNIVPLYSVPWPPQGLYFSKPVSEPSEMEGVKFRAYNSITARVAELSGMVPTQIEAADLKQALATGVVSSMISSGSTGVDESVWEDMTNFYDVKAWLPRNTVFASKDAFEGLSDEVRTCLTDEAEKAQARGTEKAAELAGGFVDTLASNGMDVNPPSDAVTAKLKEIGETMTSEWLETTGEKGQTIIDAYKAD</sequence>
<dbReference type="EMBL" id="JACIEJ010000009">
    <property type="protein sequence ID" value="MBB3987181.1"/>
    <property type="molecule type" value="Genomic_DNA"/>
</dbReference>
<feature type="signal peptide" evidence="4">
    <location>
        <begin position="1"/>
        <end position="21"/>
    </location>
</feature>
<evidence type="ECO:0000256" key="1">
    <source>
        <dbReference type="ARBA" id="ARBA00004418"/>
    </source>
</evidence>
<name>A0A7W6GT74_9RHOB</name>
<proteinExistence type="predicted"/>
<feature type="chain" id="PRO_5031037637" evidence="4">
    <location>
        <begin position="22"/>
        <end position="322"/>
    </location>
</feature>
<dbReference type="Pfam" id="PF03480">
    <property type="entry name" value="DctP"/>
    <property type="match status" value="1"/>
</dbReference>
<gene>
    <name evidence="5" type="ORF">GGQ68_003527</name>
</gene>
<keyword evidence="2 4" id="KW-0732">Signal</keyword>
<dbReference type="GO" id="GO:0055085">
    <property type="term" value="P:transmembrane transport"/>
    <property type="evidence" value="ECO:0007669"/>
    <property type="project" value="InterPro"/>
</dbReference>
<evidence type="ECO:0000256" key="4">
    <source>
        <dbReference type="SAM" id="SignalP"/>
    </source>
</evidence>
<dbReference type="RefSeq" id="WP_183968150.1">
    <property type="nucleotide sequence ID" value="NZ_BAABBZ010000058.1"/>
</dbReference>
<organism evidence="5 6">
    <name type="scientific">Sagittula marina</name>
    <dbReference type="NCBI Taxonomy" id="943940"/>
    <lineage>
        <taxon>Bacteria</taxon>
        <taxon>Pseudomonadati</taxon>
        <taxon>Pseudomonadota</taxon>
        <taxon>Alphaproteobacteria</taxon>
        <taxon>Rhodobacterales</taxon>
        <taxon>Roseobacteraceae</taxon>
        <taxon>Sagittula</taxon>
    </lineage>
</organism>
<comment type="caution">
    <text evidence="5">The sequence shown here is derived from an EMBL/GenBank/DDBJ whole genome shotgun (WGS) entry which is preliminary data.</text>
</comment>
<evidence type="ECO:0000256" key="3">
    <source>
        <dbReference type="ARBA" id="ARBA00022764"/>
    </source>
</evidence>
<dbReference type="Proteomes" id="UP000541426">
    <property type="component" value="Unassembled WGS sequence"/>
</dbReference>
<dbReference type="InterPro" id="IPR038404">
    <property type="entry name" value="TRAP_DctP_sf"/>
</dbReference>
<evidence type="ECO:0000313" key="5">
    <source>
        <dbReference type="EMBL" id="MBB3987181.1"/>
    </source>
</evidence>
<dbReference type="PANTHER" id="PTHR33376:SF4">
    <property type="entry name" value="SIALIC ACID-BINDING PERIPLASMIC PROTEIN SIAP"/>
    <property type="match status" value="1"/>
</dbReference>
<evidence type="ECO:0000313" key="6">
    <source>
        <dbReference type="Proteomes" id="UP000541426"/>
    </source>
</evidence>
<protein>
    <submittedName>
        <fullName evidence="5">TRAP-type C4-dicarboxylate transport system substrate-binding protein</fullName>
    </submittedName>
</protein>
<dbReference type="AlphaFoldDB" id="A0A7W6GT74"/>
<dbReference type="GO" id="GO:0042597">
    <property type="term" value="C:periplasmic space"/>
    <property type="evidence" value="ECO:0007669"/>
    <property type="project" value="UniProtKB-SubCell"/>
</dbReference>
<accession>A0A7W6GT74</accession>
<dbReference type="NCBIfam" id="NF037995">
    <property type="entry name" value="TRAP_S1"/>
    <property type="match status" value="1"/>
</dbReference>
<dbReference type="CDD" id="cd13602">
    <property type="entry name" value="PBP2_TRAP_BpDctp6_7"/>
    <property type="match status" value="1"/>
</dbReference>
<evidence type="ECO:0000256" key="2">
    <source>
        <dbReference type="ARBA" id="ARBA00022729"/>
    </source>
</evidence>
<keyword evidence="6" id="KW-1185">Reference proteome</keyword>
<dbReference type="PANTHER" id="PTHR33376">
    <property type="match status" value="1"/>
</dbReference>
<reference evidence="5 6" key="1">
    <citation type="submission" date="2020-08" db="EMBL/GenBank/DDBJ databases">
        <title>Genomic Encyclopedia of Type Strains, Phase IV (KMG-IV): sequencing the most valuable type-strain genomes for metagenomic binning, comparative biology and taxonomic classification.</title>
        <authorList>
            <person name="Goeker M."/>
        </authorList>
    </citation>
    <scope>NUCLEOTIDE SEQUENCE [LARGE SCALE GENOMIC DNA]</scope>
    <source>
        <strain evidence="5 6">DSM 102235</strain>
    </source>
</reference>
<dbReference type="InterPro" id="IPR018389">
    <property type="entry name" value="DctP_fam"/>
</dbReference>
<dbReference type="Gene3D" id="3.40.190.170">
    <property type="entry name" value="Bacterial extracellular solute-binding protein, family 7"/>
    <property type="match status" value="1"/>
</dbReference>
<comment type="subcellular location">
    <subcellularLocation>
        <location evidence="1">Periplasm</location>
    </subcellularLocation>
</comment>